<accession>A0A6J7DP26</accession>
<protein>
    <submittedName>
        <fullName evidence="2">Unannotated protein</fullName>
    </submittedName>
</protein>
<proteinExistence type="predicted"/>
<dbReference type="InterPro" id="IPR011576">
    <property type="entry name" value="Pyridox_Oxase_N"/>
</dbReference>
<evidence type="ECO:0000313" key="2">
    <source>
        <dbReference type="EMBL" id="CAB4869073.1"/>
    </source>
</evidence>
<dbReference type="Gene3D" id="2.30.110.10">
    <property type="entry name" value="Electron Transport, Fmn-binding Protein, Chain A"/>
    <property type="match status" value="1"/>
</dbReference>
<reference evidence="2" key="1">
    <citation type="submission" date="2020-05" db="EMBL/GenBank/DDBJ databases">
        <authorList>
            <person name="Chiriac C."/>
            <person name="Salcher M."/>
            <person name="Ghai R."/>
            <person name="Kavagutti S V."/>
        </authorList>
    </citation>
    <scope>NUCLEOTIDE SEQUENCE</scope>
</reference>
<dbReference type="EMBL" id="CAFBLQ010000052">
    <property type="protein sequence ID" value="CAB4869073.1"/>
    <property type="molecule type" value="Genomic_DNA"/>
</dbReference>
<sequence length="185" mass="20403">MSKAMKVTLGEFAPHEGAKRWGFVTQAKKLRLASALADGTINISPAWFVVVDQTVYVALDPDVGDPIHTSTPDAKHLEIIEAGGRIAVIIDEGDAINDVCAVRISGTGKIVEDEALIEQLHDLVAEKYFYVDHPHLGYYFSAGMVSTRRWCQVVEDELEAWDLRVLSQAPIQDHLPFPEHLLGAD</sequence>
<organism evidence="2">
    <name type="scientific">freshwater metagenome</name>
    <dbReference type="NCBI Taxonomy" id="449393"/>
    <lineage>
        <taxon>unclassified sequences</taxon>
        <taxon>metagenomes</taxon>
        <taxon>ecological metagenomes</taxon>
    </lineage>
</organism>
<evidence type="ECO:0000259" key="1">
    <source>
        <dbReference type="Pfam" id="PF01243"/>
    </source>
</evidence>
<dbReference type="SUPFAM" id="SSF50475">
    <property type="entry name" value="FMN-binding split barrel"/>
    <property type="match status" value="1"/>
</dbReference>
<dbReference type="Pfam" id="PF01243">
    <property type="entry name" value="PNPOx_N"/>
    <property type="match status" value="1"/>
</dbReference>
<gene>
    <name evidence="2" type="ORF">UFOPK3423_00639</name>
</gene>
<dbReference type="InterPro" id="IPR012349">
    <property type="entry name" value="Split_barrel_FMN-bd"/>
</dbReference>
<feature type="domain" description="Pyridoxamine 5'-phosphate oxidase N-terminal" evidence="1">
    <location>
        <begin position="23"/>
        <end position="129"/>
    </location>
</feature>
<dbReference type="AlphaFoldDB" id="A0A6J7DP26"/>
<name>A0A6J7DP26_9ZZZZ</name>